<dbReference type="EMBL" id="JADBGQ010000007">
    <property type="protein sequence ID" value="KAG5388835.1"/>
    <property type="molecule type" value="Genomic_DNA"/>
</dbReference>
<comment type="caution">
    <text evidence="1">The sequence shown here is derived from an EMBL/GenBank/DDBJ whole genome shotgun (WGS) entry which is preliminary data.</text>
</comment>
<dbReference type="Proteomes" id="UP000823674">
    <property type="component" value="Chromosome A08"/>
</dbReference>
<keyword evidence="2" id="KW-1185">Reference proteome</keyword>
<protein>
    <submittedName>
        <fullName evidence="1">Uncharacterized protein</fullName>
    </submittedName>
</protein>
<gene>
    <name evidence="1" type="primary">A08p011050.1_BraROA</name>
    <name evidence="1" type="ORF">IGI04_030376</name>
</gene>
<proteinExistence type="predicted"/>
<organism evidence="1 2">
    <name type="scientific">Brassica rapa subsp. trilocularis</name>
    <dbReference type="NCBI Taxonomy" id="1813537"/>
    <lineage>
        <taxon>Eukaryota</taxon>
        <taxon>Viridiplantae</taxon>
        <taxon>Streptophyta</taxon>
        <taxon>Embryophyta</taxon>
        <taxon>Tracheophyta</taxon>
        <taxon>Spermatophyta</taxon>
        <taxon>Magnoliopsida</taxon>
        <taxon>eudicotyledons</taxon>
        <taxon>Gunneridae</taxon>
        <taxon>Pentapetalae</taxon>
        <taxon>rosids</taxon>
        <taxon>malvids</taxon>
        <taxon>Brassicales</taxon>
        <taxon>Brassicaceae</taxon>
        <taxon>Brassiceae</taxon>
        <taxon>Brassica</taxon>
    </lineage>
</organism>
<evidence type="ECO:0000313" key="2">
    <source>
        <dbReference type="Proteomes" id="UP000823674"/>
    </source>
</evidence>
<accession>A0ABQ7LS45</accession>
<reference evidence="1 2" key="1">
    <citation type="submission" date="2021-03" db="EMBL/GenBank/DDBJ databases">
        <authorList>
            <person name="King G.J."/>
            <person name="Bancroft I."/>
            <person name="Baten A."/>
            <person name="Bloomfield J."/>
            <person name="Borpatragohain P."/>
            <person name="He Z."/>
            <person name="Irish N."/>
            <person name="Irwin J."/>
            <person name="Liu K."/>
            <person name="Mauleon R.P."/>
            <person name="Moore J."/>
            <person name="Morris R."/>
            <person name="Ostergaard L."/>
            <person name="Wang B."/>
            <person name="Wells R."/>
        </authorList>
    </citation>
    <scope>NUCLEOTIDE SEQUENCE [LARGE SCALE GENOMIC DNA]</scope>
    <source>
        <strain evidence="1">R-o-18</strain>
        <tissue evidence="1">Leaf</tissue>
    </source>
</reference>
<name>A0ABQ7LS45_BRACM</name>
<sequence length="158" mass="18190">MAHANHKLQVCLLPPLIIYDWLETASWEGNDNMVLMMKQVASCLLSAKLGFELNPHMNLQKNLENFREKERKRERRTEKSVRKIRKINQEKIGGDLIFNPSSSAYLGEEDQLRPSGPLLRCGVLLVPSCPFIFVQEELKSCPSQFQDCSLGESRQKMR</sequence>
<evidence type="ECO:0000313" key="1">
    <source>
        <dbReference type="EMBL" id="KAG5388835.1"/>
    </source>
</evidence>